<feature type="binding site" evidence="13">
    <location>
        <position position="420"/>
    </location>
    <ligand>
        <name>IMP</name>
        <dbReference type="ChEBI" id="CHEBI:58053"/>
    </ligand>
</feature>
<dbReference type="GO" id="GO:0006183">
    <property type="term" value="P:GTP biosynthetic process"/>
    <property type="evidence" value="ECO:0007669"/>
    <property type="project" value="TreeGrafter"/>
</dbReference>
<feature type="binding site" description="in other chain" evidence="13 15">
    <location>
        <position position="308"/>
    </location>
    <ligand>
        <name>K(+)</name>
        <dbReference type="ChEBI" id="CHEBI:29103"/>
        <note>ligand shared between two tetrameric partners</note>
    </ligand>
</feature>
<evidence type="ECO:0000256" key="10">
    <source>
        <dbReference type="ARBA" id="ARBA00023027"/>
    </source>
</evidence>
<dbReference type="HAMAP" id="MF_01964">
    <property type="entry name" value="IMPDH"/>
    <property type="match status" value="1"/>
</dbReference>
<keyword evidence="8 13" id="KW-0630">Potassium</keyword>
<proteinExistence type="inferred from homology"/>
<dbReference type="SMART" id="SM01240">
    <property type="entry name" value="IMPDH"/>
    <property type="match status" value="1"/>
</dbReference>
<comment type="pathway">
    <text evidence="13 18">Purine metabolism; XMP biosynthesis via de novo pathway; XMP from IMP: step 1/1.</text>
</comment>
<organism evidence="20">
    <name type="scientific">uncultured Chloroflexota bacterium</name>
    <dbReference type="NCBI Taxonomy" id="166587"/>
    <lineage>
        <taxon>Bacteria</taxon>
        <taxon>Bacillati</taxon>
        <taxon>Chloroflexota</taxon>
        <taxon>environmental samples</taxon>
    </lineage>
</organism>
<comment type="cofactor">
    <cofactor evidence="1 13">
        <name>K(+)</name>
        <dbReference type="ChEBI" id="CHEBI:29103"/>
    </cofactor>
</comment>
<dbReference type="FunFam" id="3.20.20.70:FF:000003">
    <property type="entry name" value="GMP reductase"/>
    <property type="match status" value="1"/>
</dbReference>
<evidence type="ECO:0000256" key="2">
    <source>
        <dbReference type="ARBA" id="ARBA00005502"/>
    </source>
</evidence>
<feature type="binding site" evidence="14">
    <location>
        <begin position="251"/>
        <end position="253"/>
    </location>
    <ligand>
        <name>NAD(+)</name>
        <dbReference type="ChEBI" id="CHEBI:57540"/>
    </ligand>
</feature>
<feature type="binding site" evidence="13">
    <location>
        <begin position="364"/>
        <end position="365"/>
    </location>
    <ligand>
        <name>IMP</name>
        <dbReference type="ChEBI" id="CHEBI:58053"/>
    </ligand>
</feature>
<keyword evidence="4 13" id="KW-0479">Metal-binding</keyword>
<dbReference type="Gene3D" id="3.20.20.70">
    <property type="entry name" value="Aldolase class I"/>
    <property type="match status" value="1"/>
</dbReference>
<comment type="similarity">
    <text evidence="2 13 17">Belongs to the IMPDH/GMPR family.</text>
</comment>
<comment type="function">
    <text evidence="13">Catalyzes the conversion of inosine 5'-phosphate (IMP) to xanthosine 5'-phosphate (XMP), the first committed and rate-limiting step in the de novo synthesis of guanine nucleotides, and therefore plays an important role in the regulation of cell growth.</text>
</comment>
<feature type="binding site" evidence="13">
    <location>
        <begin position="341"/>
        <end position="343"/>
    </location>
    <ligand>
        <name>IMP</name>
        <dbReference type="ChEBI" id="CHEBI:58053"/>
    </ligand>
</feature>
<dbReference type="SUPFAM" id="SSF54631">
    <property type="entry name" value="CBS-domain pair"/>
    <property type="match status" value="1"/>
</dbReference>
<feature type="binding site" evidence="13">
    <location>
        <position position="251"/>
    </location>
    <ligand>
        <name>NAD(+)</name>
        <dbReference type="ChEBI" id="CHEBI:57540"/>
    </ligand>
</feature>
<sequence length="483" mass="52258">MEAEMKILAEVALTYDDVLLVPQFSDVESRRKLSTETRLTPKIRLQIPIVSANMDTVTESEMAIAMARHGGIGIIHRFMSIQEQVAQIERVKRAESFVVDEPITLTTRHTVGDARRMMEETGTGGILILNEAERLVGIVTSRDMLFERDDQRPLTEIMSRNLVTAPAGTTLQEASEILHRHRIEKLPLVDEEGKLVGLITLKDILKITQFPKATKDAKGRLAVGAAVGVKERELKRVEALLEAGADCIVVDIAHGDSLLEVEMIRAIRRRFPEAQIIGGNVATAEGTQRLIDAGADAVKVGVGPGSICITRLVAGAGVPQLSAVMECAAVARPQGIPIIADGGIRTSGDVVKALAAGASTVMIGSLLAGTDESPGLMMTRKGHRYKVSRGMASLQANIARKIREGEGWITQEEIEDYVSEGVEAAVPYRGPVREVLTQLVGGLQSGMSYCGAHSIDELYEKAVFVRITPAGWKESQPHDVEVL</sequence>
<feature type="binding site" evidence="13">
    <location>
        <position position="306"/>
    </location>
    <ligand>
        <name>IMP</name>
        <dbReference type="ChEBI" id="CHEBI:58053"/>
    </ligand>
</feature>
<accession>H5SCX9</accession>
<dbReference type="AlphaFoldDB" id="H5SCX9"/>
<dbReference type="PROSITE" id="PS00487">
    <property type="entry name" value="IMP_DH_GMP_RED"/>
    <property type="match status" value="1"/>
</dbReference>
<reference evidence="20" key="2">
    <citation type="journal article" date="2012" name="PLoS ONE">
        <title>A Deeply Branching Thermophilic Bacterium with an Ancient Acetyl-CoA Pathway Dominates a Subsurface Ecosystem.</title>
        <authorList>
            <person name="Takami H."/>
            <person name="Noguchi H."/>
            <person name="Takaki Y."/>
            <person name="Uchiyama I."/>
            <person name="Toyoda A."/>
            <person name="Nishi S."/>
            <person name="Chee G.-J."/>
            <person name="Arai W."/>
            <person name="Nunoura T."/>
            <person name="Itoh T."/>
            <person name="Hattori M."/>
            <person name="Takai K."/>
        </authorList>
    </citation>
    <scope>NUCLEOTIDE SEQUENCE</scope>
</reference>
<evidence type="ECO:0000256" key="6">
    <source>
        <dbReference type="ARBA" id="ARBA00022749"/>
    </source>
</evidence>
<dbReference type="InterPro" id="IPR005990">
    <property type="entry name" value="IMP_DH"/>
</dbReference>
<dbReference type="EC" id="1.1.1.205" evidence="13 18"/>
<evidence type="ECO:0000256" key="5">
    <source>
        <dbReference type="ARBA" id="ARBA00022737"/>
    </source>
</evidence>
<keyword evidence="9 13" id="KW-0560">Oxidoreductase</keyword>
<dbReference type="InterPro" id="IPR000644">
    <property type="entry name" value="CBS_dom"/>
</dbReference>
<dbReference type="EMBL" id="AP011674">
    <property type="protein sequence ID" value="BAL54015.1"/>
    <property type="molecule type" value="Genomic_DNA"/>
</dbReference>
<evidence type="ECO:0000256" key="15">
    <source>
        <dbReference type="PIRSR" id="PIRSR000130-4"/>
    </source>
</evidence>
<dbReference type="CDD" id="cd04601">
    <property type="entry name" value="CBS_pair_IMPDH"/>
    <property type="match status" value="1"/>
</dbReference>
<dbReference type="GO" id="GO:0046872">
    <property type="term" value="F:metal ion binding"/>
    <property type="evidence" value="ECO:0007669"/>
    <property type="project" value="UniProtKB-UniRule"/>
</dbReference>
<keyword evidence="5" id="KW-0677">Repeat</keyword>
<evidence type="ECO:0000256" key="14">
    <source>
        <dbReference type="PIRSR" id="PIRSR000130-3"/>
    </source>
</evidence>
<feature type="binding site" evidence="13 14">
    <location>
        <begin position="301"/>
        <end position="303"/>
    </location>
    <ligand>
        <name>NAD(+)</name>
        <dbReference type="ChEBI" id="CHEBI:57540"/>
    </ligand>
</feature>
<evidence type="ECO:0000256" key="8">
    <source>
        <dbReference type="ARBA" id="ARBA00022958"/>
    </source>
</evidence>
<evidence type="ECO:0000256" key="16">
    <source>
        <dbReference type="PROSITE-ProRule" id="PRU00703"/>
    </source>
</evidence>
<evidence type="ECO:0000256" key="18">
    <source>
        <dbReference type="RuleBase" id="RU003928"/>
    </source>
</evidence>
<dbReference type="GO" id="GO:0000166">
    <property type="term" value="F:nucleotide binding"/>
    <property type="evidence" value="ECO:0007669"/>
    <property type="project" value="UniProtKB-UniRule"/>
</dbReference>
<evidence type="ECO:0000256" key="13">
    <source>
        <dbReference type="HAMAP-Rule" id="MF_01964"/>
    </source>
</evidence>
<dbReference type="CDD" id="cd00381">
    <property type="entry name" value="IMPDH"/>
    <property type="match status" value="1"/>
</dbReference>
<dbReference type="GO" id="GO:0003938">
    <property type="term" value="F:IMP dehydrogenase activity"/>
    <property type="evidence" value="ECO:0007669"/>
    <property type="project" value="UniProtKB-UniRule"/>
</dbReference>
<dbReference type="PANTHER" id="PTHR11911:SF111">
    <property type="entry name" value="INOSINE-5'-MONOPHOSPHATE DEHYDROGENASE"/>
    <property type="match status" value="1"/>
</dbReference>
<evidence type="ECO:0000256" key="12">
    <source>
        <dbReference type="ARBA" id="ARBA00048028"/>
    </source>
</evidence>
<evidence type="ECO:0000256" key="4">
    <source>
        <dbReference type="ARBA" id="ARBA00022723"/>
    </source>
</evidence>
<keyword evidence="6 13" id="KW-0332">GMP biosynthesis</keyword>
<dbReference type="InterPro" id="IPR013785">
    <property type="entry name" value="Aldolase_TIM"/>
</dbReference>
<evidence type="ECO:0000256" key="3">
    <source>
        <dbReference type="ARBA" id="ARBA00011881"/>
    </source>
</evidence>
<evidence type="ECO:0000256" key="9">
    <source>
        <dbReference type="ARBA" id="ARBA00023002"/>
    </source>
</evidence>
<feature type="binding site" evidence="13">
    <location>
        <position position="475"/>
    </location>
    <ligand>
        <name>K(+)</name>
        <dbReference type="ChEBI" id="CHEBI:29103"/>
        <note>ligand shared between two tetrameric partners</note>
    </ligand>
</feature>
<dbReference type="PROSITE" id="PS51371">
    <property type="entry name" value="CBS"/>
    <property type="match status" value="2"/>
</dbReference>
<dbReference type="NCBIfam" id="TIGR01302">
    <property type="entry name" value="IMP_dehydrog"/>
    <property type="match status" value="1"/>
</dbReference>
<feature type="binding site" evidence="13">
    <location>
        <position position="474"/>
    </location>
    <ligand>
        <name>K(+)</name>
        <dbReference type="ChEBI" id="CHEBI:29103"/>
        <note>ligand shared between two tetrameric partners</note>
    </ligand>
</feature>
<comment type="caution">
    <text evidence="13">Lacks conserved residue(s) required for the propagation of feature annotation.</text>
</comment>
<dbReference type="Pfam" id="PF00478">
    <property type="entry name" value="IMPDH"/>
    <property type="match status" value="1"/>
</dbReference>
<reference evidence="20" key="1">
    <citation type="journal article" date="2005" name="Environ. Microbiol.">
        <title>Genetic and functional properties of uncultivated thermophilic crenarchaeotes from a subsurface gold mine as revealed by analysis of genome fragments.</title>
        <authorList>
            <person name="Nunoura T."/>
            <person name="Hirayama H."/>
            <person name="Takami H."/>
            <person name="Oida H."/>
            <person name="Nishi S."/>
            <person name="Shimamura S."/>
            <person name="Suzuki Y."/>
            <person name="Inagaki F."/>
            <person name="Takai K."/>
            <person name="Nealson K.H."/>
            <person name="Horikoshi K."/>
        </authorList>
    </citation>
    <scope>NUCLEOTIDE SEQUENCE</scope>
</reference>
<name>H5SCX9_9CHLR</name>
<keyword evidence="7 13" id="KW-0658">Purine biosynthesis</keyword>
<evidence type="ECO:0000256" key="17">
    <source>
        <dbReference type="RuleBase" id="RU003927"/>
    </source>
</evidence>
<feature type="active site" description="Thioimidate intermediate" evidence="13">
    <location>
        <position position="308"/>
    </location>
</feature>
<dbReference type="PIRSF" id="PIRSF000130">
    <property type="entry name" value="IMPDH"/>
    <property type="match status" value="1"/>
</dbReference>
<dbReference type="InterPro" id="IPR015875">
    <property type="entry name" value="IMP_DH/GMP_Rdtase_CS"/>
</dbReference>
<evidence type="ECO:0000313" key="20">
    <source>
        <dbReference type="EMBL" id="BAL54015.1"/>
    </source>
</evidence>
<evidence type="ECO:0000256" key="11">
    <source>
        <dbReference type="ARBA" id="ARBA00023122"/>
    </source>
</evidence>
<dbReference type="GO" id="GO:0006177">
    <property type="term" value="P:GMP biosynthetic process"/>
    <property type="evidence" value="ECO:0007669"/>
    <property type="project" value="UniProtKB-UniRule"/>
</dbReference>
<comment type="activity regulation">
    <text evidence="13">Mycophenolic acid (MPA) is a non-competitive inhibitor that prevents formation of the closed enzyme conformation by binding to the same site as the amobile flap. In contrast, mizoribine monophosphate (MZP) is a competitive inhibitor that induces the closed conformation. MPA is a potent inhibitor of mammalian IMPDHs but a poor inhibitor of the bacterial enzymes. MZP is a more potent inhibitor of bacterial IMPDH.</text>
</comment>
<dbReference type="PANTHER" id="PTHR11911">
    <property type="entry name" value="INOSINE-5-MONOPHOSPHATE DEHYDROGENASE RELATED"/>
    <property type="match status" value="1"/>
</dbReference>
<dbReference type="InterPro" id="IPR046342">
    <property type="entry name" value="CBS_dom_sf"/>
</dbReference>
<comment type="catalytic activity">
    <reaction evidence="12 13 18">
        <text>IMP + NAD(+) + H2O = XMP + NADH + H(+)</text>
        <dbReference type="Rhea" id="RHEA:11708"/>
        <dbReference type="ChEBI" id="CHEBI:15377"/>
        <dbReference type="ChEBI" id="CHEBI:15378"/>
        <dbReference type="ChEBI" id="CHEBI:57464"/>
        <dbReference type="ChEBI" id="CHEBI:57540"/>
        <dbReference type="ChEBI" id="CHEBI:57945"/>
        <dbReference type="ChEBI" id="CHEBI:58053"/>
        <dbReference type="EC" id="1.1.1.205"/>
    </reaction>
</comment>
<evidence type="ECO:0000256" key="7">
    <source>
        <dbReference type="ARBA" id="ARBA00022755"/>
    </source>
</evidence>
<dbReference type="SMART" id="SM00116">
    <property type="entry name" value="CBS"/>
    <property type="match status" value="2"/>
</dbReference>
<feature type="domain" description="CBS" evidence="19">
    <location>
        <begin position="158"/>
        <end position="214"/>
    </location>
</feature>
<dbReference type="SUPFAM" id="SSF51412">
    <property type="entry name" value="Inosine monophosphate dehydrogenase (IMPDH)"/>
    <property type="match status" value="1"/>
</dbReference>
<feature type="binding site" description="in other chain" evidence="13 15">
    <location>
        <position position="303"/>
    </location>
    <ligand>
        <name>K(+)</name>
        <dbReference type="ChEBI" id="CHEBI:29103"/>
        <note>ligand shared between two tetrameric partners</note>
    </ligand>
</feature>
<feature type="binding site" description="in other chain" evidence="13 15">
    <location>
        <position position="305"/>
    </location>
    <ligand>
        <name>K(+)</name>
        <dbReference type="ChEBI" id="CHEBI:29103"/>
        <note>ligand shared between two tetrameric partners</note>
    </ligand>
</feature>
<dbReference type="Pfam" id="PF00571">
    <property type="entry name" value="CBS"/>
    <property type="match status" value="2"/>
</dbReference>
<keyword evidence="10 13" id="KW-0520">NAD</keyword>
<feature type="domain" description="CBS" evidence="19">
    <location>
        <begin position="98"/>
        <end position="154"/>
    </location>
</feature>
<dbReference type="UniPathway" id="UPA00601">
    <property type="reaction ID" value="UER00295"/>
</dbReference>
<evidence type="ECO:0000256" key="1">
    <source>
        <dbReference type="ARBA" id="ARBA00001958"/>
    </source>
</evidence>
<keyword evidence="11 16" id="KW-0129">CBS domain</keyword>
<evidence type="ECO:0000259" key="19">
    <source>
        <dbReference type="PROSITE" id="PS51371"/>
    </source>
</evidence>
<protein>
    <recommendedName>
        <fullName evidence="13 18">Inosine-5'-monophosphate dehydrogenase</fullName>
        <shortName evidence="13">IMP dehydrogenase</shortName>
        <shortName evidence="13">IMPD</shortName>
        <shortName evidence="13">IMPDH</shortName>
        <ecNumber evidence="13 18">1.1.1.205</ecNumber>
    </recommendedName>
</protein>
<gene>
    <name evidence="13" type="primary">guaB</name>
    <name evidence="20" type="ORF">HGMM_F11H08C25</name>
</gene>
<dbReference type="InterPro" id="IPR001093">
    <property type="entry name" value="IMP_DH_GMPRt"/>
</dbReference>
<comment type="subunit">
    <text evidence="3 13">Homotetramer.</text>
</comment>